<evidence type="ECO:0000256" key="1">
    <source>
        <dbReference type="SAM" id="MobiDB-lite"/>
    </source>
</evidence>
<proteinExistence type="predicted"/>
<feature type="transmembrane region" description="Helical" evidence="2">
    <location>
        <begin position="173"/>
        <end position="193"/>
    </location>
</feature>
<feature type="transmembrane region" description="Helical" evidence="2">
    <location>
        <begin position="91"/>
        <end position="110"/>
    </location>
</feature>
<feature type="domain" description="SPW repeat-containing integral membrane" evidence="3">
    <location>
        <begin position="91"/>
        <end position="189"/>
    </location>
</feature>
<feature type="transmembrane region" description="Helical" evidence="2">
    <location>
        <begin position="143"/>
        <end position="161"/>
    </location>
</feature>
<evidence type="ECO:0000313" key="5">
    <source>
        <dbReference type="Proteomes" id="UP000198848"/>
    </source>
</evidence>
<sequence length="208" mass="22141">MARDEEETENNVPNQSGWGHAMGKSVPLSRLSRENGTSATLPTVAGVGVFCRWRVLAVVVPMSETPTDTDPGADPETARNRNALNTDTMQWLSALIAVLGLYLVASPFIFEATDAAIWNDTLVGTAIFLTGGYNFYRMSKDRLASVGVASLTILLGLWVLASPFVIEMGSNELATGTAITGALVALLAAYNAYANNKADTPERATART</sequence>
<feature type="region of interest" description="Disordered" evidence="1">
    <location>
        <begin position="1"/>
        <end position="24"/>
    </location>
</feature>
<accession>A0A1H1HJ95</accession>
<gene>
    <name evidence="4" type="ORF">SAMN04489842_2803</name>
</gene>
<organism evidence="4 5">
    <name type="scientific">Natronobacterium texcoconense</name>
    <dbReference type="NCBI Taxonomy" id="1095778"/>
    <lineage>
        <taxon>Archaea</taxon>
        <taxon>Methanobacteriati</taxon>
        <taxon>Methanobacteriota</taxon>
        <taxon>Stenosarchaea group</taxon>
        <taxon>Halobacteria</taxon>
        <taxon>Halobacteriales</taxon>
        <taxon>Natrialbaceae</taxon>
        <taxon>Natronobacterium</taxon>
    </lineage>
</organism>
<dbReference type="AlphaFoldDB" id="A0A1H1HJ95"/>
<dbReference type="InterPro" id="IPR005530">
    <property type="entry name" value="SPW"/>
</dbReference>
<name>A0A1H1HJ95_NATTX</name>
<evidence type="ECO:0000256" key="2">
    <source>
        <dbReference type="SAM" id="Phobius"/>
    </source>
</evidence>
<keyword evidence="5" id="KW-1185">Reference proteome</keyword>
<feature type="transmembrane region" description="Helical" evidence="2">
    <location>
        <begin position="116"/>
        <end position="136"/>
    </location>
</feature>
<keyword evidence="2" id="KW-0472">Membrane</keyword>
<dbReference type="Proteomes" id="UP000198848">
    <property type="component" value="Unassembled WGS sequence"/>
</dbReference>
<reference evidence="5" key="1">
    <citation type="submission" date="2016-10" db="EMBL/GenBank/DDBJ databases">
        <authorList>
            <person name="Varghese N."/>
            <person name="Submissions S."/>
        </authorList>
    </citation>
    <scope>NUCLEOTIDE SEQUENCE [LARGE SCALE GENOMIC DNA]</scope>
    <source>
        <strain evidence="5">DSM 24767</strain>
    </source>
</reference>
<evidence type="ECO:0000259" key="3">
    <source>
        <dbReference type="Pfam" id="PF03779"/>
    </source>
</evidence>
<keyword evidence="2" id="KW-1133">Transmembrane helix</keyword>
<keyword evidence="2" id="KW-0812">Transmembrane</keyword>
<protein>
    <submittedName>
        <fullName evidence="4">SPW repeat-containing protein</fullName>
    </submittedName>
</protein>
<dbReference type="EMBL" id="FNLC01000003">
    <property type="protein sequence ID" value="SDR25492.1"/>
    <property type="molecule type" value="Genomic_DNA"/>
</dbReference>
<dbReference type="Pfam" id="PF03779">
    <property type="entry name" value="SPW"/>
    <property type="match status" value="1"/>
</dbReference>
<evidence type="ECO:0000313" key="4">
    <source>
        <dbReference type="EMBL" id="SDR25492.1"/>
    </source>
</evidence>